<reference evidence="1" key="2">
    <citation type="submission" date="2020-06" db="EMBL/GenBank/DDBJ databases">
        <title>Helianthus annuus Genome sequencing and assembly Release 2.</title>
        <authorList>
            <person name="Gouzy J."/>
            <person name="Langlade N."/>
            <person name="Munos S."/>
        </authorList>
    </citation>
    <scope>NUCLEOTIDE SEQUENCE</scope>
    <source>
        <tissue evidence="1">Leaves</tissue>
    </source>
</reference>
<evidence type="ECO:0000313" key="1">
    <source>
        <dbReference type="EMBL" id="KAF5775999.1"/>
    </source>
</evidence>
<dbReference type="Proteomes" id="UP000215914">
    <property type="component" value="Unassembled WGS sequence"/>
</dbReference>
<gene>
    <name evidence="1" type="ORF">HanXRQr2_Chr13g0618341</name>
</gene>
<keyword evidence="2" id="KW-1185">Reference proteome</keyword>
<proteinExistence type="predicted"/>
<evidence type="ECO:0000313" key="2">
    <source>
        <dbReference type="Proteomes" id="UP000215914"/>
    </source>
</evidence>
<dbReference type="AlphaFoldDB" id="A0A9K3EPS0"/>
<accession>A0A9K3EPS0</accession>
<dbReference type="Gramene" id="mRNA:HanXRQr2_Chr13g0618341">
    <property type="protein sequence ID" value="mRNA:HanXRQr2_Chr13g0618341"/>
    <property type="gene ID" value="HanXRQr2_Chr13g0618341"/>
</dbReference>
<sequence>MHKLVPYLQDGFLLTIHRIGVRLVHWECVVVVTRRYTRVPWAWKLCPIALTLICLKLKHYAFIYN</sequence>
<reference evidence="1" key="1">
    <citation type="journal article" date="2017" name="Nature">
        <title>The sunflower genome provides insights into oil metabolism, flowering and Asterid evolution.</title>
        <authorList>
            <person name="Badouin H."/>
            <person name="Gouzy J."/>
            <person name="Grassa C.J."/>
            <person name="Murat F."/>
            <person name="Staton S.E."/>
            <person name="Cottret L."/>
            <person name="Lelandais-Briere C."/>
            <person name="Owens G.L."/>
            <person name="Carrere S."/>
            <person name="Mayjonade B."/>
            <person name="Legrand L."/>
            <person name="Gill N."/>
            <person name="Kane N.C."/>
            <person name="Bowers J.E."/>
            <person name="Hubner S."/>
            <person name="Bellec A."/>
            <person name="Berard A."/>
            <person name="Berges H."/>
            <person name="Blanchet N."/>
            <person name="Boniface M.C."/>
            <person name="Brunel D."/>
            <person name="Catrice O."/>
            <person name="Chaidir N."/>
            <person name="Claudel C."/>
            <person name="Donnadieu C."/>
            <person name="Faraut T."/>
            <person name="Fievet G."/>
            <person name="Helmstetter N."/>
            <person name="King M."/>
            <person name="Knapp S.J."/>
            <person name="Lai Z."/>
            <person name="Le Paslier M.C."/>
            <person name="Lippi Y."/>
            <person name="Lorenzon L."/>
            <person name="Mandel J.R."/>
            <person name="Marage G."/>
            <person name="Marchand G."/>
            <person name="Marquand E."/>
            <person name="Bret-Mestries E."/>
            <person name="Morien E."/>
            <person name="Nambeesan S."/>
            <person name="Nguyen T."/>
            <person name="Pegot-Espagnet P."/>
            <person name="Pouilly N."/>
            <person name="Raftis F."/>
            <person name="Sallet E."/>
            <person name="Schiex T."/>
            <person name="Thomas J."/>
            <person name="Vandecasteele C."/>
            <person name="Vares D."/>
            <person name="Vear F."/>
            <person name="Vautrin S."/>
            <person name="Crespi M."/>
            <person name="Mangin B."/>
            <person name="Burke J.M."/>
            <person name="Salse J."/>
            <person name="Munos S."/>
            <person name="Vincourt P."/>
            <person name="Rieseberg L.H."/>
            <person name="Langlade N.B."/>
        </authorList>
    </citation>
    <scope>NUCLEOTIDE SEQUENCE</scope>
    <source>
        <tissue evidence="1">Leaves</tissue>
    </source>
</reference>
<protein>
    <submittedName>
        <fullName evidence="1">Uncharacterized protein</fullName>
    </submittedName>
</protein>
<comment type="caution">
    <text evidence="1">The sequence shown here is derived from an EMBL/GenBank/DDBJ whole genome shotgun (WGS) entry which is preliminary data.</text>
</comment>
<name>A0A9K3EPS0_HELAN</name>
<organism evidence="1 2">
    <name type="scientific">Helianthus annuus</name>
    <name type="common">Common sunflower</name>
    <dbReference type="NCBI Taxonomy" id="4232"/>
    <lineage>
        <taxon>Eukaryota</taxon>
        <taxon>Viridiplantae</taxon>
        <taxon>Streptophyta</taxon>
        <taxon>Embryophyta</taxon>
        <taxon>Tracheophyta</taxon>
        <taxon>Spermatophyta</taxon>
        <taxon>Magnoliopsida</taxon>
        <taxon>eudicotyledons</taxon>
        <taxon>Gunneridae</taxon>
        <taxon>Pentapetalae</taxon>
        <taxon>asterids</taxon>
        <taxon>campanulids</taxon>
        <taxon>Asterales</taxon>
        <taxon>Asteraceae</taxon>
        <taxon>Asteroideae</taxon>
        <taxon>Heliantheae alliance</taxon>
        <taxon>Heliantheae</taxon>
        <taxon>Helianthus</taxon>
    </lineage>
</organism>
<dbReference type="EMBL" id="MNCJ02000328">
    <property type="protein sequence ID" value="KAF5775999.1"/>
    <property type="molecule type" value="Genomic_DNA"/>
</dbReference>